<dbReference type="AlphaFoldDB" id="A5B4K3"/>
<dbReference type="ExpressionAtlas" id="A5B4K3">
    <property type="expression patterns" value="baseline and differential"/>
</dbReference>
<dbReference type="EMBL" id="AM446365">
    <property type="protein sequence ID" value="CAN65225.1"/>
    <property type="molecule type" value="Genomic_DNA"/>
</dbReference>
<sequence>MQRPTTRLMERSNTMNRGKRTLEGEEEEQPERKRPALARMIDFLGFAVEALIECVIVEALKVDSLQKLCSSLEPILRRVVSEEVERALAKLGPDQAFNGRQFSRYSVAQSLVELQEGGLYCHA</sequence>
<protein>
    <submittedName>
        <fullName evidence="2">Uncharacterized protein</fullName>
    </submittedName>
</protein>
<organism evidence="2">
    <name type="scientific">Vitis vinifera</name>
    <name type="common">Grape</name>
    <dbReference type="NCBI Taxonomy" id="29760"/>
    <lineage>
        <taxon>Eukaryota</taxon>
        <taxon>Viridiplantae</taxon>
        <taxon>Streptophyta</taxon>
        <taxon>Embryophyta</taxon>
        <taxon>Tracheophyta</taxon>
        <taxon>Spermatophyta</taxon>
        <taxon>Magnoliopsida</taxon>
        <taxon>eudicotyledons</taxon>
        <taxon>Gunneridae</taxon>
        <taxon>Pentapetalae</taxon>
        <taxon>rosids</taxon>
        <taxon>Vitales</taxon>
        <taxon>Vitaceae</taxon>
        <taxon>Viteae</taxon>
        <taxon>Vitis</taxon>
    </lineage>
</organism>
<accession>A5B4K3</accession>
<reference evidence="2" key="1">
    <citation type="journal article" date="2007" name="PLoS ONE">
        <title>The first genome sequence of an elite grapevine cultivar (Pinot noir Vitis vinifera L.): coping with a highly heterozygous genome.</title>
        <authorList>
            <person name="Velasco R."/>
            <person name="Zharkikh A."/>
            <person name="Troggio M."/>
            <person name="Cartwright D.A."/>
            <person name="Cestaro A."/>
            <person name="Pruss D."/>
            <person name="Pindo M."/>
            <person name="FitzGerald L.M."/>
            <person name="Vezzulli S."/>
            <person name="Reid J."/>
            <person name="Malacarne G."/>
            <person name="Iliev D."/>
            <person name="Coppola G."/>
            <person name="Wardell B."/>
            <person name="Micheletti D."/>
            <person name="Macalma T."/>
            <person name="Facci M."/>
            <person name="Mitchell J.T."/>
            <person name="Perazzolli M."/>
            <person name="Eldredge G."/>
            <person name="Gatto P."/>
            <person name="Oyzerski R."/>
            <person name="Moretto M."/>
            <person name="Gutin N."/>
            <person name="Stefanini M."/>
            <person name="Chen Y."/>
            <person name="Segala C."/>
            <person name="Davenport C."/>
            <person name="Dematte L."/>
            <person name="Mraz A."/>
            <person name="Battilana J."/>
            <person name="Stormo K."/>
            <person name="Costa F."/>
            <person name="Tao Q."/>
            <person name="Si-Ammour A."/>
            <person name="Harkins T."/>
            <person name="Lackey A."/>
            <person name="Perbost C."/>
            <person name="Taillon B."/>
            <person name="Stella A."/>
            <person name="Solovyev V."/>
            <person name="Fawcett J.A."/>
            <person name="Sterck L."/>
            <person name="Vandepoele K."/>
            <person name="Grando S.M."/>
            <person name="Toppo S."/>
            <person name="Moser C."/>
            <person name="Lanchbury J."/>
            <person name="Bogden R."/>
            <person name="Skolnick M."/>
            <person name="Sgaramella V."/>
            <person name="Bhatnagar S.K."/>
            <person name="Fontana P."/>
            <person name="Gutin A."/>
            <person name="Van de Peer Y."/>
            <person name="Salamini F."/>
            <person name="Viola R."/>
        </authorList>
    </citation>
    <scope>NUCLEOTIDE SEQUENCE</scope>
</reference>
<gene>
    <name evidence="2" type="ORF">VITISV_023079</name>
</gene>
<feature type="region of interest" description="Disordered" evidence="1">
    <location>
        <begin position="1"/>
        <end position="33"/>
    </location>
</feature>
<proteinExistence type="predicted"/>
<evidence type="ECO:0000313" key="2">
    <source>
        <dbReference type="EMBL" id="CAN65225.1"/>
    </source>
</evidence>
<name>A5B4K3_VITVI</name>
<evidence type="ECO:0000256" key="1">
    <source>
        <dbReference type="SAM" id="MobiDB-lite"/>
    </source>
</evidence>